<dbReference type="Gene3D" id="1.20.120.330">
    <property type="entry name" value="Nucleotidyltransferases domain 2"/>
    <property type="match status" value="1"/>
</dbReference>
<dbReference type="GeneID" id="93796504"/>
<dbReference type="AlphaFoldDB" id="A0A175Y1Q6"/>
<name>A0A175Y1Q6_9SPHN</name>
<gene>
    <name evidence="1" type="ORF">AVM11_07375</name>
</gene>
<evidence type="ECO:0000313" key="2">
    <source>
        <dbReference type="Proteomes" id="UP000078460"/>
    </source>
</evidence>
<dbReference type="OrthoDB" id="291822at2"/>
<dbReference type="RefSeq" id="WP_017977659.1">
    <property type="nucleotide sequence ID" value="NZ_CP017578.1"/>
</dbReference>
<protein>
    <submittedName>
        <fullName evidence="1">Uncharacterized protein</fullName>
    </submittedName>
</protein>
<proteinExistence type="predicted"/>
<sequence length="88" mass="9587">MHTAARGVKKPTRQQLMAEIPDPADMPAYLKMLHFEADDRGCAIMGGGLVEHYLTQAIKCRLIDPGAKLAGEWFIGPSAPFSTFSAKI</sequence>
<accession>A0A175Y1Q6</accession>
<reference evidence="1" key="1">
    <citation type="submission" date="2016-03" db="EMBL/GenBank/DDBJ databases">
        <title>Sphingomonas melonis TY, whole genome shotgun sequencing.</title>
        <authorList>
            <person name="Wang H."/>
            <person name="Zhu P."/>
        </authorList>
    </citation>
    <scope>NUCLEOTIDE SEQUENCE [LARGE SCALE GENOMIC DNA]</scope>
    <source>
        <strain evidence="1">TY</strain>
    </source>
</reference>
<evidence type="ECO:0000313" key="1">
    <source>
        <dbReference type="EMBL" id="KZB94276.1"/>
    </source>
</evidence>
<dbReference type="Proteomes" id="UP000078460">
    <property type="component" value="Unassembled WGS sequence"/>
</dbReference>
<organism evidence="1 2">
    <name type="scientific">Sphingomonas melonis TY</name>
    <dbReference type="NCBI Taxonomy" id="621456"/>
    <lineage>
        <taxon>Bacteria</taxon>
        <taxon>Pseudomonadati</taxon>
        <taxon>Pseudomonadota</taxon>
        <taxon>Alphaproteobacteria</taxon>
        <taxon>Sphingomonadales</taxon>
        <taxon>Sphingomonadaceae</taxon>
        <taxon>Sphingomonas</taxon>
    </lineage>
</organism>
<dbReference type="EMBL" id="LQCK02000034">
    <property type="protein sequence ID" value="KZB94276.1"/>
    <property type="molecule type" value="Genomic_DNA"/>
</dbReference>
<keyword evidence="2" id="KW-1185">Reference proteome</keyword>
<dbReference type="KEGG" id="smy:BJP26_06090"/>
<comment type="caution">
    <text evidence="1">The sequence shown here is derived from an EMBL/GenBank/DDBJ whole genome shotgun (WGS) entry which is preliminary data.</text>
</comment>